<evidence type="ECO:0000256" key="10">
    <source>
        <dbReference type="RuleBase" id="RU365087"/>
    </source>
</evidence>
<dbReference type="Pfam" id="PF03840">
    <property type="entry name" value="SecG"/>
    <property type="match status" value="1"/>
</dbReference>
<keyword evidence="3 10" id="KW-0813">Transport</keyword>
<evidence type="ECO:0000256" key="6">
    <source>
        <dbReference type="ARBA" id="ARBA00022989"/>
    </source>
</evidence>
<evidence type="ECO:0000256" key="2">
    <source>
        <dbReference type="ARBA" id="ARBA00008445"/>
    </source>
</evidence>
<feature type="transmembrane region" description="Helical" evidence="10">
    <location>
        <begin position="57"/>
        <end position="74"/>
    </location>
</feature>
<dbReference type="GO" id="GO:0005886">
    <property type="term" value="C:plasma membrane"/>
    <property type="evidence" value="ECO:0007669"/>
    <property type="project" value="UniProtKB-SubCell"/>
</dbReference>
<organism evidence="11">
    <name type="scientific">uncultured Solirubrobacterales bacterium</name>
    <dbReference type="NCBI Taxonomy" id="768556"/>
    <lineage>
        <taxon>Bacteria</taxon>
        <taxon>Bacillati</taxon>
        <taxon>Actinomycetota</taxon>
        <taxon>Thermoleophilia</taxon>
        <taxon>Solirubrobacterales</taxon>
        <taxon>environmental samples</taxon>
    </lineage>
</organism>
<keyword evidence="6 10" id="KW-1133">Transmembrane helix</keyword>
<dbReference type="PRINTS" id="PR01651">
    <property type="entry name" value="SECGEXPORT"/>
</dbReference>
<evidence type="ECO:0000313" key="11">
    <source>
        <dbReference type="EMBL" id="CAA9514457.1"/>
    </source>
</evidence>
<reference evidence="11" key="1">
    <citation type="submission" date="2020-02" db="EMBL/GenBank/DDBJ databases">
        <authorList>
            <person name="Meier V. D."/>
        </authorList>
    </citation>
    <scope>NUCLEOTIDE SEQUENCE</scope>
    <source>
        <strain evidence="11">AVDCRST_MAG17</strain>
    </source>
</reference>
<comment type="function">
    <text evidence="9 10">Involved in protein export. Participates in an early event of protein translocation.</text>
</comment>
<evidence type="ECO:0000256" key="5">
    <source>
        <dbReference type="ARBA" id="ARBA00022927"/>
    </source>
</evidence>
<accession>A0A6J4T5Y1</accession>
<comment type="subcellular location">
    <subcellularLocation>
        <location evidence="10">Cell membrane</location>
        <topology evidence="10">Multi-pass membrane protein</topology>
    </subcellularLocation>
    <subcellularLocation>
        <location evidence="1">Membrane</location>
        <topology evidence="1">Multi-pass membrane protein</topology>
    </subcellularLocation>
</comment>
<gene>
    <name evidence="11" type="ORF">AVDCRST_MAG17-2190</name>
</gene>
<protein>
    <recommendedName>
        <fullName evidence="10">Protein-export membrane protein SecG</fullName>
    </recommendedName>
</protein>
<dbReference type="GO" id="GO:0015450">
    <property type="term" value="F:protein-transporting ATPase activity"/>
    <property type="evidence" value="ECO:0007669"/>
    <property type="project" value="UniProtKB-UniRule"/>
</dbReference>
<dbReference type="AlphaFoldDB" id="A0A6J4T5Y1"/>
<sequence length="76" mass="7920">MRVEVVLSSLQIFLAVVLIVLILLHSGKDAGLSGAFGVGAGGGRFGGGALLERNLTRWTIGFGIVFVVNVIVLLKI</sequence>
<keyword evidence="10" id="KW-1003">Cell membrane</keyword>
<keyword evidence="7 10" id="KW-0811">Translocation</keyword>
<dbReference type="GO" id="GO:0009306">
    <property type="term" value="P:protein secretion"/>
    <property type="evidence" value="ECO:0007669"/>
    <property type="project" value="UniProtKB-UniRule"/>
</dbReference>
<keyword evidence="5 10" id="KW-0653">Protein transport</keyword>
<name>A0A6J4T5Y1_9ACTN</name>
<keyword evidence="4 10" id="KW-0812">Transmembrane</keyword>
<evidence type="ECO:0000256" key="7">
    <source>
        <dbReference type="ARBA" id="ARBA00023010"/>
    </source>
</evidence>
<proteinExistence type="inferred from homology"/>
<dbReference type="InterPro" id="IPR004692">
    <property type="entry name" value="SecG"/>
</dbReference>
<dbReference type="NCBIfam" id="TIGR00810">
    <property type="entry name" value="secG"/>
    <property type="match status" value="1"/>
</dbReference>
<evidence type="ECO:0000256" key="1">
    <source>
        <dbReference type="ARBA" id="ARBA00004141"/>
    </source>
</evidence>
<dbReference type="EMBL" id="CADCVV010000179">
    <property type="protein sequence ID" value="CAA9514457.1"/>
    <property type="molecule type" value="Genomic_DNA"/>
</dbReference>
<evidence type="ECO:0000256" key="9">
    <source>
        <dbReference type="ARBA" id="ARBA00025182"/>
    </source>
</evidence>
<evidence type="ECO:0000256" key="8">
    <source>
        <dbReference type="ARBA" id="ARBA00023136"/>
    </source>
</evidence>
<feature type="transmembrane region" description="Helical" evidence="10">
    <location>
        <begin position="6"/>
        <end position="24"/>
    </location>
</feature>
<keyword evidence="8 10" id="KW-0472">Membrane</keyword>
<evidence type="ECO:0000256" key="4">
    <source>
        <dbReference type="ARBA" id="ARBA00022692"/>
    </source>
</evidence>
<comment type="similarity">
    <text evidence="2 10">Belongs to the SecG family.</text>
</comment>
<evidence type="ECO:0000256" key="3">
    <source>
        <dbReference type="ARBA" id="ARBA00022448"/>
    </source>
</evidence>